<keyword evidence="14" id="KW-1185">Reference proteome</keyword>
<dbReference type="Gene3D" id="1.20.1270.60">
    <property type="entry name" value="Arfaptin homology (AH) domain/BAR domain"/>
    <property type="match status" value="1"/>
</dbReference>
<keyword evidence="7" id="KW-0597">Phosphoprotein</keyword>
<evidence type="ECO:0000256" key="6">
    <source>
        <dbReference type="ARBA" id="ARBA00022490"/>
    </source>
</evidence>
<comment type="similarity">
    <text evidence="4">Belongs to the sorting nexin family.</text>
</comment>
<dbReference type="FunFam" id="1.20.1270.60:FF:000022">
    <property type="entry name" value="Sorting nexin 3 protein"/>
    <property type="match status" value="1"/>
</dbReference>
<dbReference type="PANTHER" id="PTHR10555">
    <property type="entry name" value="SORTING NEXIN"/>
    <property type="match status" value="1"/>
</dbReference>
<evidence type="ECO:0000259" key="12">
    <source>
        <dbReference type="PROSITE" id="PS50195"/>
    </source>
</evidence>
<keyword evidence="10" id="KW-0472">Membrane</keyword>
<evidence type="ECO:0000256" key="1">
    <source>
        <dbReference type="ARBA" id="ARBA00004287"/>
    </source>
</evidence>
<dbReference type="Pfam" id="PF00787">
    <property type="entry name" value="PX"/>
    <property type="match status" value="1"/>
</dbReference>
<dbReference type="GO" id="GO:0005768">
    <property type="term" value="C:endosome"/>
    <property type="evidence" value="ECO:0000318"/>
    <property type="project" value="GO_Central"/>
</dbReference>
<dbReference type="InParanoid" id="A9UXR8"/>
<proteinExistence type="inferred from homology"/>
<gene>
    <name evidence="13" type="ORF">MONBRDRAFT_18806</name>
</gene>
<dbReference type="GO" id="GO:0042147">
    <property type="term" value="P:retrograde transport, endosome to Golgi"/>
    <property type="evidence" value="ECO:0007669"/>
    <property type="project" value="UniProtKB-ARBA"/>
</dbReference>
<keyword evidence="5" id="KW-0813">Transport</keyword>
<feature type="domain" description="PX" evidence="12">
    <location>
        <begin position="43"/>
        <end position="169"/>
    </location>
</feature>
<dbReference type="InterPro" id="IPR001683">
    <property type="entry name" value="PX_dom"/>
</dbReference>
<keyword evidence="9" id="KW-0333">Golgi apparatus</keyword>
<reference evidence="13 14" key="1">
    <citation type="journal article" date="2008" name="Nature">
        <title>The genome of the choanoflagellate Monosiga brevicollis and the origin of metazoans.</title>
        <authorList>
            <consortium name="JGI Sequencing"/>
            <person name="King N."/>
            <person name="Westbrook M.J."/>
            <person name="Young S.L."/>
            <person name="Kuo A."/>
            <person name="Abedin M."/>
            <person name="Chapman J."/>
            <person name="Fairclough S."/>
            <person name="Hellsten U."/>
            <person name="Isogai Y."/>
            <person name="Letunic I."/>
            <person name="Marr M."/>
            <person name="Pincus D."/>
            <person name="Putnam N."/>
            <person name="Rokas A."/>
            <person name="Wright K.J."/>
            <person name="Zuzow R."/>
            <person name="Dirks W."/>
            <person name="Good M."/>
            <person name="Goodstein D."/>
            <person name="Lemons D."/>
            <person name="Li W."/>
            <person name="Lyons J.B."/>
            <person name="Morris A."/>
            <person name="Nichols S."/>
            <person name="Richter D.J."/>
            <person name="Salamov A."/>
            <person name="Bork P."/>
            <person name="Lim W.A."/>
            <person name="Manning G."/>
            <person name="Miller W.T."/>
            <person name="McGinnis W."/>
            <person name="Shapiro H."/>
            <person name="Tjian R."/>
            <person name="Grigoriev I.V."/>
            <person name="Rokhsar D."/>
        </authorList>
    </citation>
    <scope>NUCLEOTIDE SEQUENCE [LARGE SCALE GENOMIC DNA]</scope>
    <source>
        <strain evidence="14">MX1 / ATCC 50154</strain>
    </source>
</reference>
<keyword evidence="6" id="KW-0963">Cytoplasm</keyword>
<feature type="region of interest" description="Disordered" evidence="11">
    <location>
        <begin position="20"/>
        <end position="45"/>
    </location>
</feature>
<dbReference type="InterPro" id="IPR027267">
    <property type="entry name" value="AH/BAR_dom_sf"/>
</dbReference>
<dbReference type="GO" id="GO:0005794">
    <property type="term" value="C:Golgi apparatus"/>
    <property type="evidence" value="ECO:0007669"/>
    <property type="project" value="UniProtKB-SubCell"/>
</dbReference>
<dbReference type="InterPro" id="IPR015404">
    <property type="entry name" value="Vps5_C"/>
</dbReference>
<dbReference type="GO" id="GO:0098796">
    <property type="term" value="C:membrane protein complex"/>
    <property type="evidence" value="ECO:0007669"/>
    <property type="project" value="UniProtKB-ARBA"/>
</dbReference>
<name>A9UXR8_MONBE</name>
<evidence type="ECO:0000313" key="13">
    <source>
        <dbReference type="EMBL" id="EDQ89891.1"/>
    </source>
</evidence>
<organism evidence="13 14">
    <name type="scientific">Monosiga brevicollis</name>
    <name type="common">Choanoflagellate</name>
    <dbReference type="NCBI Taxonomy" id="81824"/>
    <lineage>
        <taxon>Eukaryota</taxon>
        <taxon>Choanoflagellata</taxon>
        <taxon>Craspedida</taxon>
        <taxon>Salpingoecidae</taxon>
        <taxon>Monosiga</taxon>
    </lineage>
</organism>
<evidence type="ECO:0000256" key="10">
    <source>
        <dbReference type="ARBA" id="ARBA00023136"/>
    </source>
</evidence>
<dbReference type="CDD" id="cd07623">
    <property type="entry name" value="BAR_SNX1_2"/>
    <property type="match status" value="1"/>
</dbReference>
<dbReference type="eggNOG" id="KOG2273">
    <property type="taxonomic scope" value="Eukaryota"/>
</dbReference>
<evidence type="ECO:0000256" key="9">
    <source>
        <dbReference type="ARBA" id="ARBA00023034"/>
    </source>
</evidence>
<dbReference type="SUPFAM" id="SSF103657">
    <property type="entry name" value="BAR/IMD domain-like"/>
    <property type="match status" value="1"/>
</dbReference>
<dbReference type="GeneID" id="5890464"/>
<dbReference type="InterPro" id="IPR036871">
    <property type="entry name" value="PX_dom_sf"/>
</dbReference>
<dbReference type="OMA" id="LWETFLM"/>
<dbReference type="RefSeq" id="XP_001745313.1">
    <property type="nucleotide sequence ID" value="XM_001745261.1"/>
</dbReference>
<dbReference type="AlphaFoldDB" id="A9UXR8"/>
<dbReference type="GO" id="GO:0015031">
    <property type="term" value="P:protein transport"/>
    <property type="evidence" value="ECO:0007669"/>
    <property type="project" value="UniProtKB-KW"/>
</dbReference>
<dbReference type="PROSITE" id="PS50195">
    <property type="entry name" value="PX"/>
    <property type="match status" value="1"/>
</dbReference>
<dbReference type="Pfam" id="PF09325">
    <property type="entry name" value="Vps5"/>
    <property type="match status" value="1"/>
</dbReference>
<keyword evidence="8" id="KW-0653">Protein transport</keyword>
<evidence type="ECO:0000313" key="14">
    <source>
        <dbReference type="Proteomes" id="UP000001357"/>
    </source>
</evidence>
<dbReference type="Gene3D" id="3.30.1520.10">
    <property type="entry name" value="Phox-like domain"/>
    <property type="match status" value="1"/>
</dbReference>
<dbReference type="KEGG" id="mbr:MONBRDRAFT_18806"/>
<evidence type="ECO:0000256" key="11">
    <source>
        <dbReference type="SAM" id="MobiDB-lite"/>
    </source>
</evidence>
<evidence type="ECO:0000256" key="2">
    <source>
        <dbReference type="ARBA" id="ARBA00004496"/>
    </source>
</evidence>
<dbReference type="SUPFAM" id="SSF64268">
    <property type="entry name" value="PX domain"/>
    <property type="match status" value="1"/>
</dbReference>
<protein>
    <recommendedName>
        <fullName evidence="12">PX domain-containing protein</fullName>
    </recommendedName>
</protein>
<dbReference type="FunCoup" id="A9UXR8">
    <property type="interactions" value="1808"/>
</dbReference>
<evidence type="ECO:0000256" key="7">
    <source>
        <dbReference type="ARBA" id="ARBA00022553"/>
    </source>
</evidence>
<dbReference type="STRING" id="81824.A9UXR8"/>
<evidence type="ECO:0000256" key="8">
    <source>
        <dbReference type="ARBA" id="ARBA00022927"/>
    </source>
</evidence>
<accession>A9UXR8</accession>
<evidence type="ECO:0000256" key="4">
    <source>
        <dbReference type="ARBA" id="ARBA00010883"/>
    </source>
</evidence>
<dbReference type="SMART" id="SM00312">
    <property type="entry name" value="PX"/>
    <property type="match status" value="1"/>
</dbReference>
<dbReference type="PANTHER" id="PTHR10555:SF170">
    <property type="entry name" value="FI18122P1"/>
    <property type="match status" value="1"/>
</dbReference>
<dbReference type="CDD" id="cd06859">
    <property type="entry name" value="PX_SNX1_2_like"/>
    <property type="match status" value="1"/>
</dbReference>
<evidence type="ECO:0000256" key="3">
    <source>
        <dbReference type="ARBA" id="ARBA00004555"/>
    </source>
</evidence>
<sequence length="410" mass="46205">MPAEPSLHSPKHLGVWHRHTGQAASKTRKISSSESSEPVVDPGTLEISVSDPQRIGDGMGSYMVYNLNTKTTMKGFAQPSFEVQHRYSDFHALYKYLVEKYPGLLVPPPPPKSAVGTGMMKFKSQGDEVTPFIEQRQFALERFMQRIAAHPILRSDDVFKTFLTTETKVAKPKASAIASLMSKLSTYTEADEWFADKTGELEALEGQLKKLHAMLEQLVAKRKELAHHTTFFAESFAELADAEEVESLKSAMHQMADVEARVARLHGKQERRDFFDMSEIVADFVSLCGAMKICFEQRIGAFRAWQNAETNLVKKRDLEAKYTASNRTDKLDQAAQDVTDAEEAVKTTRANFEQISSLIKKEWKRFDISRANELKASLVEYVESMMTLQHQVVKAWEGFLPEAKSIGQDA</sequence>
<evidence type="ECO:0000256" key="5">
    <source>
        <dbReference type="ARBA" id="ARBA00022448"/>
    </source>
</evidence>
<comment type="subcellular location">
    <subcellularLocation>
        <location evidence="2">Cytoplasm</location>
    </subcellularLocation>
    <subcellularLocation>
        <location evidence="3">Golgi apparatus</location>
    </subcellularLocation>
    <subcellularLocation>
        <location evidence="1">Membrane</location>
        <topology evidence="1">Peripheral membrane protein</topology>
        <orientation evidence="1">Cytoplasmic side</orientation>
    </subcellularLocation>
</comment>
<dbReference type="GO" id="GO:0005829">
    <property type="term" value="C:cytosol"/>
    <property type="evidence" value="ECO:0007669"/>
    <property type="project" value="GOC"/>
</dbReference>
<dbReference type="GO" id="GO:0035091">
    <property type="term" value="F:phosphatidylinositol binding"/>
    <property type="evidence" value="ECO:0000318"/>
    <property type="project" value="GO_Central"/>
</dbReference>
<dbReference type="Proteomes" id="UP000001357">
    <property type="component" value="Unassembled WGS sequence"/>
</dbReference>
<dbReference type="EMBL" id="CH991549">
    <property type="protein sequence ID" value="EDQ89891.1"/>
    <property type="molecule type" value="Genomic_DNA"/>
</dbReference>